<sequence length="167" mass="17958">MSSDHSGPSTSGHPPNRGSFSEAESDTNPNKDPYAGYAPLGDDPTSGSDSEQDEVEANCPPANPDTLRIGAKQFPVPIEHSRQLSAANAELIQSIMRQLTLSDRAVPDWAKQIPEKEWLPTLTRDARIPAETGGGRADSSGPTISFLRPVSPPFVHQPPHKNDPESQ</sequence>
<dbReference type="EMBL" id="ML003124">
    <property type="protein sequence ID" value="RKP34637.1"/>
    <property type="molecule type" value="Genomic_DNA"/>
</dbReference>
<keyword evidence="3" id="KW-1185">Reference proteome</keyword>
<evidence type="ECO:0000313" key="2">
    <source>
        <dbReference type="EMBL" id="RKP34637.1"/>
    </source>
</evidence>
<evidence type="ECO:0000313" key="3">
    <source>
        <dbReference type="Proteomes" id="UP000268162"/>
    </source>
</evidence>
<gene>
    <name evidence="2" type="ORF">BJ085DRAFT_39293</name>
</gene>
<dbReference type="Pfam" id="PF06910">
    <property type="entry name" value="MEA1"/>
    <property type="match status" value="1"/>
</dbReference>
<dbReference type="Proteomes" id="UP000268162">
    <property type="component" value="Unassembled WGS sequence"/>
</dbReference>
<proteinExistence type="predicted"/>
<reference evidence="3" key="1">
    <citation type="journal article" date="2018" name="Nat. Microbiol.">
        <title>Leveraging single-cell genomics to expand the fungal tree of life.</title>
        <authorList>
            <person name="Ahrendt S.R."/>
            <person name="Quandt C.A."/>
            <person name="Ciobanu D."/>
            <person name="Clum A."/>
            <person name="Salamov A."/>
            <person name="Andreopoulos B."/>
            <person name="Cheng J.F."/>
            <person name="Woyke T."/>
            <person name="Pelin A."/>
            <person name="Henrissat B."/>
            <person name="Reynolds N.K."/>
            <person name="Benny G.L."/>
            <person name="Smith M.E."/>
            <person name="James T.Y."/>
            <person name="Grigoriev I.V."/>
        </authorList>
    </citation>
    <scope>NUCLEOTIDE SEQUENCE [LARGE SCALE GENOMIC DNA]</scope>
    <source>
        <strain evidence="3">RSA 468</strain>
    </source>
</reference>
<feature type="compositionally biased region" description="Polar residues" evidence="1">
    <location>
        <begin position="1"/>
        <end position="13"/>
    </location>
</feature>
<accession>A0A4P9ZMW6</accession>
<organism evidence="2 3">
    <name type="scientific">Dimargaris cristalligena</name>
    <dbReference type="NCBI Taxonomy" id="215637"/>
    <lineage>
        <taxon>Eukaryota</taxon>
        <taxon>Fungi</taxon>
        <taxon>Fungi incertae sedis</taxon>
        <taxon>Zoopagomycota</taxon>
        <taxon>Kickxellomycotina</taxon>
        <taxon>Dimargaritomycetes</taxon>
        <taxon>Dimargaritales</taxon>
        <taxon>Dimargaritaceae</taxon>
        <taxon>Dimargaris</taxon>
    </lineage>
</organism>
<evidence type="ECO:0000256" key="1">
    <source>
        <dbReference type="SAM" id="MobiDB-lite"/>
    </source>
</evidence>
<dbReference type="AlphaFoldDB" id="A0A4P9ZMW6"/>
<protein>
    <submittedName>
        <fullName evidence="2">Uncharacterized protein</fullName>
    </submittedName>
</protein>
<name>A0A4P9ZMW6_9FUNG</name>
<feature type="region of interest" description="Disordered" evidence="1">
    <location>
        <begin position="124"/>
        <end position="167"/>
    </location>
</feature>
<feature type="region of interest" description="Disordered" evidence="1">
    <location>
        <begin position="1"/>
        <end position="72"/>
    </location>
</feature>